<reference evidence="6" key="1">
    <citation type="journal article" date="2019" name="Int. J. Syst. Evol. Microbiol.">
        <title>The Global Catalogue of Microorganisms (GCM) 10K type strain sequencing project: providing services to taxonomists for standard genome sequencing and annotation.</title>
        <authorList>
            <consortium name="The Broad Institute Genomics Platform"/>
            <consortium name="The Broad Institute Genome Sequencing Center for Infectious Disease"/>
            <person name="Wu L."/>
            <person name="Ma J."/>
        </authorList>
    </citation>
    <scope>NUCLEOTIDE SEQUENCE [LARGE SCALE GENOMIC DNA]</scope>
    <source>
        <strain evidence="6">KCTC 42217</strain>
    </source>
</reference>
<dbReference type="EMBL" id="JBHUHZ010000001">
    <property type="protein sequence ID" value="MFD2161080.1"/>
    <property type="molecule type" value="Genomic_DNA"/>
</dbReference>
<organism evidence="5 6">
    <name type="scientific">Paradesertivirga mongoliensis</name>
    <dbReference type="NCBI Taxonomy" id="2100740"/>
    <lineage>
        <taxon>Bacteria</taxon>
        <taxon>Pseudomonadati</taxon>
        <taxon>Bacteroidota</taxon>
        <taxon>Sphingobacteriia</taxon>
        <taxon>Sphingobacteriales</taxon>
        <taxon>Sphingobacteriaceae</taxon>
        <taxon>Paradesertivirga</taxon>
    </lineage>
</organism>
<dbReference type="SMART" id="SM00347">
    <property type="entry name" value="HTH_MARR"/>
    <property type="match status" value="1"/>
</dbReference>
<dbReference type="PANTHER" id="PTHR33164:SF64">
    <property type="entry name" value="TRANSCRIPTIONAL REGULATOR SLYA"/>
    <property type="match status" value="1"/>
</dbReference>
<dbReference type="Proteomes" id="UP001597387">
    <property type="component" value="Unassembled WGS sequence"/>
</dbReference>
<protein>
    <submittedName>
        <fullName evidence="5">MarR family winged helix-turn-helix transcriptional regulator</fullName>
    </submittedName>
</protein>
<sequence length="152" mass="17498">MNKPLDTDELIDHVHKAPGFLLWQIEMCWQRIVNKVLLELGLTYTQFIVLGICGWLSKSQENVYQHQIARHSKIDRMMTSRILASLEKKGYIKRLKIDGDARAKLAILTPKGKKILDLSLKKVSEIESNFFKPSHKSFVDSMDDILSDCINL</sequence>
<feature type="domain" description="HTH marR-type" evidence="4">
    <location>
        <begin position="1"/>
        <end position="151"/>
    </location>
</feature>
<dbReference type="RefSeq" id="WP_255905499.1">
    <property type="nucleotide sequence ID" value="NZ_JAFMZO010000005.1"/>
</dbReference>
<evidence type="ECO:0000313" key="6">
    <source>
        <dbReference type="Proteomes" id="UP001597387"/>
    </source>
</evidence>
<keyword evidence="2" id="KW-0238">DNA-binding</keyword>
<accession>A0ABW4ZHC1</accession>
<dbReference type="Gene3D" id="1.10.10.10">
    <property type="entry name" value="Winged helix-like DNA-binding domain superfamily/Winged helix DNA-binding domain"/>
    <property type="match status" value="1"/>
</dbReference>
<evidence type="ECO:0000313" key="5">
    <source>
        <dbReference type="EMBL" id="MFD2161080.1"/>
    </source>
</evidence>
<dbReference type="SUPFAM" id="SSF46785">
    <property type="entry name" value="Winged helix' DNA-binding domain"/>
    <property type="match status" value="1"/>
</dbReference>
<dbReference type="PROSITE" id="PS50995">
    <property type="entry name" value="HTH_MARR_2"/>
    <property type="match status" value="1"/>
</dbReference>
<name>A0ABW4ZHC1_9SPHI</name>
<keyword evidence="6" id="KW-1185">Reference proteome</keyword>
<proteinExistence type="predicted"/>
<evidence type="ECO:0000256" key="2">
    <source>
        <dbReference type="ARBA" id="ARBA00023125"/>
    </source>
</evidence>
<dbReference type="InterPro" id="IPR039422">
    <property type="entry name" value="MarR/SlyA-like"/>
</dbReference>
<gene>
    <name evidence="5" type="ORF">ACFSJU_01655</name>
</gene>
<evidence type="ECO:0000256" key="1">
    <source>
        <dbReference type="ARBA" id="ARBA00023015"/>
    </source>
</evidence>
<dbReference type="InterPro" id="IPR036388">
    <property type="entry name" value="WH-like_DNA-bd_sf"/>
</dbReference>
<dbReference type="PRINTS" id="PR00598">
    <property type="entry name" value="HTHMARR"/>
</dbReference>
<keyword evidence="1" id="KW-0805">Transcription regulation</keyword>
<evidence type="ECO:0000259" key="4">
    <source>
        <dbReference type="PROSITE" id="PS50995"/>
    </source>
</evidence>
<dbReference type="InterPro" id="IPR000835">
    <property type="entry name" value="HTH_MarR-typ"/>
</dbReference>
<comment type="caution">
    <text evidence="5">The sequence shown here is derived from an EMBL/GenBank/DDBJ whole genome shotgun (WGS) entry which is preliminary data.</text>
</comment>
<keyword evidence="3" id="KW-0804">Transcription</keyword>
<dbReference type="Pfam" id="PF01047">
    <property type="entry name" value="MarR"/>
    <property type="match status" value="1"/>
</dbReference>
<dbReference type="InterPro" id="IPR036390">
    <property type="entry name" value="WH_DNA-bd_sf"/>
</dbReference>
<dbReference type="PANTHER" id="PTHR33164">
    <property type="entry name" value="TRANSCRIPTIONAL REGULATOR, MARR FAMILY"/>
    <property type="match status" value="1"/>
</dbReference>
<evidence type="ECO:0000256" key="3">
    <source>
        <dbReference type="ARBA" id="ARBA00023163"/>
    </source>
</evidence>